<dbReference type="PROSITE" id="PS01248">
    <property type="entry name" value="EGF_LAM_1"/>
    <property type="match status" value="3"/>
</dbReference>
<dbReference type="SMART" id="SM00180">
    <property type="entry name" value="EGF_Lam"/>
    <property type="match status" value="11"/>
</dbReference>
<keyword evidence="2" id="KW-0677">Repeat</keyword>
<feature type="coiled-coil region" evidence="8">
    <location>
        <begin position="1549"/>
        <end position="1620"/>
    </location>
</feature>
<evidence type="ECO:0000259" key="12">
    <source>
        <dbReference type="PROSITE" id="PS51117"/>
    </source>
</evidence>
<evidence type="ECO:0000313" key="13">
    <source>
        <dbReference type="EMBL" id="PAV65061.1"/>
    </source>
</evidence>
<evidence type="ECO:0000256" key="2">
    <source>
        <dbReference type="ARBA" id="ARBA00022737"/>
    </source>
</evidence>
<feature type="disulfide bond" evidence="7">
    <location>
        <begin position="953"/>
        <end position="965"/>
    </location>
</feature>
<dbReference type="SMART" id="SM00181">
    <property type="entry name" value="EGF"/>
    <property type="match status" value="5"/>
</dbReference>
<dbReference type="FunFam" id="2.60.120.260:FF:000018">
    <property type="entry name" value="Laminin subunit gamma 1"/>
    <property type="match status" value="1"/>
</dbReference>
<feature type="disulfide bond" evidence="7">
    <location>
        <begin position="955"/>
        <end position="972"/>
    </location>
</feature>
<dbReference type="FunFam" id="2.10.25.10:FF:000067">
    <property type="entry name" value="Laminin subunit gamma 1"/>
    <property type="match status" value="1"/>
</dbReference>
<keyword evidence="3 7" id="KW-1015">Disulfide bond</keyword>
<dbReference type="FunFam" id="2.10.25.10:FF:000074">
    <property type="entry name" value="Laminin subunit alpha"/>
    <property type="match status" value="1"/>
</dbReference>
<feature type="domain" description="Laminin EGF-like" evidence="10">
    <location>
        <begin position="1001"/>
        <end position="1047"/>
    </location>
</feature>
<dbReference type="GO" id="GO:0005604">
    <property type="term" value="C:basement membrane"/>
    <property type="evidence" value="ECO:0007669"/>
    <property type="project" value="TreeGrafter"/>
</dbReference>
<feature type="disulfide bond" evidence="7">
    <location>
        <begin position="925"/>
        <end position="934"/>
    </location>
</feature>
<dbReference type="InterPro" id="IPR056863">
    <property type="entry name" value="LMN_ATRN_NET-like_EGF"/>
</dbReference>
<feature type="domain" description="Laminin EGF-like" evidence="10">
    <location>
        <begin position="743"/>
        <end position="791"/>
    </location>
</feature>
<feature type="disulfide bond" evidence="7">
    <location>
        <begin position="429"/>
        <end position="438"/>
    </location>
</feature>
<dbReference type="FunFam" id="2.10.25.10:FF:000193">
    <property type="entry name" value="Laminin subunit gamma 1"/>
    <property type="match status" value="1"/>
</dbReference>
<feature type="domain" description="Laminin EGF-like" evidence="10">
    <location>
        <begin position="842"/>
        <end position="896"/>
    </location>
</feature>
<feature type="coiled-coil region" evidence="8">
    <location>
        <begin position="1447"/>
        <end position="1509"/>
    </location>
</feature>
<dbReference type="PRINTS" id="PR00011">
    <property type="entry name" value="EGFLAMININ"/>
</dbReference>
<dbReference type="FunFam" id="2.10.25.10:FF:000105">
    <property type="entry name" value="laminin subunit gamma-1"/>
    <property type="match status" value="2"/>
</dbReference>
<feature type="disulfide bond" evidence="7">
    <location>
        <begin position="761"/>
        <end position="770"/>
    </location>
</feature>
<evidence type="ECO:0000256" key="1">
    <source>
        <dbReference type="ARBA" id="ARBA00022729"/>
    </source>
</evidence>
<dbReference type="Gene3D" id="2.60.120.260">
    <property type="entry name" value="Galactose-binding domain-like"/>
    <property type="match status" value="1"/>
</dbReference>
<dbReference type="InterPro" id="IPR008211">
    <property type="entry name" value="Laminin_N"/>
</dbReference>
<dbReference type="Pfam" id="PF00053">
    <property type="entry name" value="EGF_laminin"/>
    <property type="match status" value="10"/>
</dbReference>
<keyword evidence="4" id="KW-0325">Glycoprotein</keyword>
<dbReference type="STRING" id="2018661.A0A2A2JTQ5"/>
<feature type="disulfide bond" evidence="7">
    <location>
        <begin position="866"/>
        <end position="875"/>
    </location>
</feature>
<dbReference type="Pfam" id="PF00052">
    <property type="entry name" value="Laminin_B"/>
    <property type="match status" value="1"/>
</dbReference>
<dbReference type="GO" id="GO:0009887">
    <property type="term" value="P:animal organ morphogenesis"/>
    <property type="evidence" value="ECO:0007669"/>
    <property type="project" value="TreeGrafter"/>
</dbReference>
<evidence type="ECO:0000256" key="6">
    <source>
        <dbReference type="ARBA" id="ARBA00065619"/>
    </source>
</evidence>
<dbReference type="Gene3D" id="2.10.25.10">
    <property type="entry name" value="Laminin"/>
    <property type="match status" value="9"/>
</dbReference>
<feature type="disulfide bond" evidence="7">
    <location>
        <begin position="1022"/>
        <end position="1031"/>
    </location>
</feature>
<feature type="disulfide bond" evidence="7">
    <location>
        <begin position="974"/>
        <end position="983"/>
    </location>
</feature>
<evidence type="ECO:0000256" key="3">
    <source>
        <dbReference type="ARBA" id="ARBA00023157"/>
    </source>
</evidence>
<dbReference type="CDD" id="cd06503">
    <property type="entry name" value="ATP-synt_Fo_b"/>
    <property type="match status" value="1"/>
</dbReference>
<dbReference type="Proteomes" id="UP000218231">
    <property type="component" value="Unassembled WGS sequence"/>
</dbReference>
<evidence type="ECO:0000256" key="4">
    <source>
        <dbReference type="ARBA" id="ARBA00023180"/>
    </source>
</evidence>
<keyword evidence="1 9" id="KW-0732">Signal</keyword>
<feature type="domain" description="Laminin IV type A" evidence="11">
    <location>
        <begin position="535"/>
        <end position="708"/>
    </location>
</feature>
<feature type="domain" description="Laminin EGF-like" evidence="10">
    <location>
        <begin position="953"/>
        <end position="1000"/>
    </location>
</feature>
<dbReference type="PANTHER" id="PTHR10574:SF435">
    <property type="entry name" value="LAMININ SUBUNIT GAMMA-1"/>
    <property type="match status" value="1"/>
</dbReference>
<dbReference type="SMART" id="SM00281">
    <property type="entry name" value="LamB"/>
    <property type="match status" value="1"/>
</dbReference>
<gene>
    <name evidence="13" type="ORF">WR25_16544</name>
</gene>
<dbReference type="FunFam" id="2.10.25.10:FF:000166">
    <property type="entry name" value="laminin subunit gamma-1"/>
    <property type="match status" value="1"/>
</dbReference>
<feature type="chain" id="PRO_5013217319" description="Laminin EGF-like domain-containing protein" evidence="9">
    <location>
        <begin position="26"/>
        <end position="1640"/>
    </location>
</feature>
<evidence type="ECO:0000313" key="14">
    <source>
        <dbReference type="Proteomes" id="UP000218231"/>
    </source>
</evidence>
<dbReference type="SMART" id="SM00136">
    <property type="entry name" value="LamNT"/>
    <property type="match status" value="1"/>
</dbReference>
<feature type="domain" description="Laminin EGF-like" evidence="10">
    <location>
        <begin position="897"/>
        <end position="952"/>
    </location>
</feature>
<comment type="caution">
    <text evidence="13">The sequence shown here is derived from an EMBL/GenBank/DDBJ whole genome shotgun (WGS) entry which is preliminary data.</text>
</comment>
<feature type="coiled-coil region" evidence="8">
    <location>
        <begin position="1206"/>
        <end position="1422"/>
    </location>
</feature>
<evidence type="ECO:0008006" key="15">
    <source>
        <dbReference type="Google" id="ProtNLM"/>
    </source>
</evidence>
<dbReference type="Pfam" id="PF00055">
    <property type="entry name" value="Laminin_N"/>
    <property type="match status" value="1"/>
</dbReference>
<dbReference type="InterPro" id="IPR002049">
    <property type="entry name" value="LE_dom"/>
</dbReference>
<keyword evidence="14" id="KW-1185">Reference proteome</keyword>
<dbReference type="GO" id="GO:0009888">
    <property type="term" value="P:tissue development"/>
    <property type="evidence" value="ECO:0007669"/>
    <property type="project" value="TreeGrafter"/>
</dbReference>
<feature type="domain" description="Laminin EGF-like" evidence="10">
    <location>
        <begin position="456"/>
        <end position="508"/>
    </location>
</feature>
<comment type="subunit">
    <text evidence="6">Laminin is a complex glycoprotein, consisting of three different polypeptide chains (alpha, beta, gamma), which are bound to each other by disulfide bonds into a cross-shaped molecule comprising one long and three short arms with globules at each end.</text>
</comment>
<dbReference type="EMBL" id="LIAE01010227">
    <property type="protein sequence ID" value="PAV65061.1"/>
    <property type="molecule type" value="Genomic_DNA"/>
</dbReference>
<dbReference type="InterPro" id="IPR050440">
    <property type="entry name" value="Laminin/Netrin_ECM"/>
</dbReference>
<dbReference type="CDD" id="cd00055">
    <property type="entry name" value="EGF_Lam"/>
    <property type="match status" value="9"/>
</dbReference>
<feature type="disulfide bond" evidence="7">
    <location>
        <begin position="1001"/>
        <end position="1013"/>
    </location>
</feature>
<feature type="domain" description="Laminin N-terminal" evidence="12">
    <location>
        <begin position="53"/>
        <end position="292"/>
    </location>
</feature>
<evidence type="ECO:0000256" key="7">
    <source>
        <dbReference type="PROSITE-ProRule" id="PRU00460"/>
    </source>
</evidence>
<evidence type="ECO:0000256" key="8">
    <source>
        <dbReference type="SAM" id="Coils"/>
    </source>
</evidence>
<evidence type="ECO:0000256" key="5">
    <source>
        <dbReference type="ARBA" id="ARBA00023292"/>
    </source>
</evidence>
<protein>
    <recommendedName>
        <fullName evidence="15">Laminin EGF-like domain-containing protein</fullName>
    </recommendedName>
</protein>
<organism evidence="13 14">
    <name type="scientific">Diploscapter pachys</name>
    <dbReference type="NCBI Taxonomy" id="2018661"/>
    <lineage>
        <taxon>Eukaryota</taxon>
        <taxon>Metazoa</taxon>
        <taxon>Ecdysozoa</taxon>
        <taxon>Nematoda</taxon>
        <taxon>Chromadorea</taxon>
        <taxon>Rhabditida</taxon>
        <taxon>Rhabditina</taxon>
        <taxon>Rhabditomorpha</taxon>
        <taxon>Rhabditoidea</taxon>
        <taxon>Rhabditidae</taxon>
        <taxon>Diploscapter</taxon>
    </lineage>
</organism>
<feature type="disulfide bond" evidence="7">
    <location>
        <begin position="479"/>
        <end position="488"/>
    </location>
</feature>
<evidence type="ECO:0000259" key="11">
    <source>
        <dbReference type="PROSITE" id="PS51115"/>
    </source>
</evidence>
<dbReference type="GO" id="GO:0007411">
    <property type="term" value="P:axon guidance"/>
    <property type="evidence" value="ECO:0007669"/>
    <property type="project" value="TreeGrafter"/>
</dbReference>
<dbReference type="PROSITE" id="PS51115">
    <property type="entry name" value="LAMININ_IVA"/>
    <property type="match status" value="1"/>
</dbReference>
<proteinExistence type="predicted"/>
<feature type="domain" description="Laminin EGF-like" evidence="10">
    <location>
        <begin position="409"/>
        <end position="455"/>
    </location>
</feature>
<dbReference type="GO" id="GO:0040017">
    <property type="term" value="P:positive regulation of locomotion"/>
    <property type="evidence" value="ECO:0007669"/>
    <property type="project" value="UniProtKB-ARBA"/>
</dbReference>
<dbReference type="FunFam" id="2.10.25.10:FF:000242">
    <property type="entry name" value="Laminin subunit alpha 1"/>
    <property type="match status" value="1"/>
</dbReference>
<comment type="caution">
    <text evidence="7">Lacks conserved residue(s) required for the propagation of feature annotation.</text>
</comment>
<dbReference type="Pfam" id="PF24973">
    <property type="entry name" value="EGF_LMN_ATRN"/>
    <property type="match status" value="1"/>
</dbReference>
<evidence type="ECO:0000256" key="9">
    <source>
        <dbReference type="SAM" id="SignalP"/>
    </source>
</evidence>
<feature type="disulfide bond" evidence="7">
    <location>
        <begin position="409"/>
        <end position="421"/>
    </location>
</feature>
<dbReference type="PROSITE" id="PS50027">
    <property type="entry name" value="EGF_LAM_2"/>
    <property type="match status" value="7"/>
</dbReference>
<dbReference type="PANTHER" id="PTHR10574">
    <property type="entry name" value="NETRIN/LAMININ-RELATED"/>
    <property type="match status" value="1"/>
</dbReference>
<keyword evidence="5 7" id="KW-0424">Laminin EGF-like domain</keyword>
<dbReference type="OrthoDB" id="430826at2759"/>
<dbReference type="InterPro" id="IPR000034">
    <property type="entry name" value="Laminin_IV"/>
</dbReference>
<keyword evidence="8" id="KW-0175">Coiled coil</keyword>
<evidence type="ECO:0000259" key="10">
    <source>
        <dbReference type="PROSITE" id="PS50027"/>
    </source>
</evidence>
<dbReference type="SUPFAM" id="SSF57196">
    <property type="entry name" value="EGF/Laminin"/>
    <property type="match status" value="10"/>
</dbReference>
<dbReference type="PROSITE" id="PS51117">
    <property type="entry name" value="LAMININ_NTER"/>
    <property type="match status" value="1"/>
</dbReference>
<dbReference type="FunFam" id="2.10.25.10:FF:000051">
    <property type="entry name" value="Laminin subunit alpha 4"/>
    <property type="match status" value="1"/>
</dbReference>
<feature type="disulfide bond" evidence="7">
    <location>
        <begin position="1003"/>
        <end position="1020"/>
    </location>
</feature>
<dbReference type="InterPro" id="IPR000742">
    <property type="entry name" value="EGF"/>
</dbReference>
<feature type="signal peptide" evidence="9">
    <location>
        <begin position="1"/>
        <end position="25"/>
    </location>
</feature>
<reference evidence="13 14" key="1">
    <citation type="journal article" date="2017" name="Curr. Biol.">
        <title>Genome architecture and evolution of a unichromosomal asexual nematode.</title>
        <authorList>
            <person name="Fradin H."/>
            <person name="Zegar C."/>
            <person name="Gutwein M."/>
            <person name="Lucas J."/>
            <person name="Kovtun M."/>
            <person name="Corcoran D."/>
            <person name="Baugh L.R."/>
            <person name="Kiontke K."/>
            <person name="Gunsalus K."/>
            <person name="Fitch D.H."/>
            <person name="Piano F."/>
        </authorList>
    </citation>
    <scope>NUCLEOTIDE SEQUENCE [LARGE SCALE GENOMIC DNA]</scope>
    <source>
        <strain evidence="13">PF1309</strain>
    </source>
</reference>
<dbReference type="FunFam" id="2.10.25.10:FF:000758">
    <property type="entry name" value="Laminin subunit gamma 1"/>
    <property type="match status" value="1"/>
</dbReference>
<name>A0A2A2JTQ5_9BILA</name>
<accession>A0A2A2JTQ5</accession>
<sequence length="1640" mass="180953">MRSPSSRQISLLHILLLSLPELSRGQPAELYPSIDPHHYGADGNPCYDRESRAPQRCVPDFINAAFNLEVEVTNTCGEKTRTRYCVQSGHTGQRSVCDICDAQYPQHAHPAKYLTDFNNANNETWWQSDTMLEGMQYPNSVNLTLNLGKTFDITYVRLKFISPRPESFAIYKKIHPDDEWVPWQYYSGSCRATYVLPDKAPILPGNEAVAQCTKEFSDISPITGGNIAFSTLEGRPSAHAFEDSEVLQEWVTASAIKIVLNRMNTFGDEVFGDPQVRRSYYYAISDFAVGGRCKCNGHASECVRSSSVDGENRLVCRCEHNTQGADCNECLPFFNDRPWKAGTANEANECIACNCSQLSNRCYFDQELFEKTGHGGHCIDCQGNTQGVHCEECVSNHWRRPGDNYCVPCGCNEVGSLTTQCNEEGQCQCKPGVGGKFCDQCLDGFFEFGPNGCKDCGCEVAGSFTNSPRCDPATGTCTCKSNVEGRQCNKCKPGYFDLSKDNQFGCTPCFCYGHSSICQTAENYYAMNISSEFVESKEKWSAMSRLGPQDAQWAELDKAVAVSDVDNSPVYFVGPEQFLGDQRSSYNQDLIFTLRVAKGQAQTNSYTDIIIRGADGQELTTSIVNQGHRLPTSEPQTYRFRIHADPQFGWHPRLNELDFIGILSNVTSLQIRGTYSYKDIGYLSNVQLGTAGLTPTASDPRPAKWIEHCECLHGFVGQFCESCASGYRREKKYGGPFDRCIKCDCHGHSDSCEAESGACICNHNTAGDTCERCARGYYGDALKGTEEDCEKCPCPEDGPCLLHSDGDVLCTECPVGYTGRRCDECSDGYFGNPKDGEACKECQCSGNTDTNSIGNCDKITGECKKCIYNTIGFNCEKCKPGYWGDALIEPKGDCKECGCFAPGTKRPTNDYTALECSQTDGQCDCLPHVVGFQCEQCEHGYYNISSGAGCQECGCDVMGSVDSTCDLITGQCKCKAGVTGRRCDECAAYHFGFSSTGCQPCDCEPIGSESPQCDVKTGQCLCRENIEGRRCDMCVENRYGINSGCLPCDDCYTLIQTRVNAFRNSVKNLDNTLKEIIENPAPVNDTAFDEKVKAVAKEVDELADAVAKKLESDDSALVGQVAQLRKDVSDALANVKGVDELIKKAKDKAEGTETSLRRWKHINEQARGELENALHYLETEGQTQLELATNAGKKYGEQSKQMSEIAVKTREEAAKHEKLADEVEKLADEANKNAKQAHQEAKEAIYGGDQISQQIAEMKIRQEQLNETLSRTLELAEEQKKAAAEANNAAAEALTTVEGLRLPAVNPQTMMDESKKISEESKNAIENTNKEAETNKDIREMADRVAAEARNELQSAIDQQKVSDSLMADVDAARGKAEEALKLAEQTLKDAEATLETLNAFNEKVEKSKAEAIEELKKLDTIDETIKKAEKLTAETEATIGSASADAERARDQAIEAGENAKAVQDKAIKLSEDVTKTKESAAHLKDDVDHLIEELTETNSTLEMYKKQADDDKSMATEAVRKAALAEKAAKEANESISTEAEIIKGIIDKLSALESVNNAELDELEKEIDAIEQMLAKEDLENQVPQHKTTKTEEDRRLVQIKNEIDHLQKEVRNLEEIRDALPTKCFNVINLEQEGQK</sequence>